<reference evidence="2 3" key="1">
    <citation type="submission" date="2022-04" db="EMBL/GenBank/DDBJ databases">
        <title>Halobacillus sp. isolated from saltern.</title>
        <authorList>
            <person name="Won M."/>
            <person name="Lee C.-M."/>
            <person name="Woen H.-Y."/>
            <person name="Kwon S.-W."/>
        </authorList>
    </citation>
    <scope>NUCLEOTIDE SEQUENCE [LARGE SCALE GENOMIC DNA]</scope>
    <source>
        <strain evidence="2 3">SSBR10-3</strain>
    </source>
</reference>
<dbReference type="EMBL" id="CP095073">
    <property type="protein sequence ID" value="UOQ45489.1"/>
    <property type="molecule type" value="Genomic_DNA"/>
</dbReference>
<sequence length="123" mass="13752">MRVIVVLMSTLFLLIGCQQRIDNEYSHVSIKDEAGDVLVTASDFEKASVQQQEEQVVITADFKQGKTSKEMTKDHLHEKIHVYLGDTEIASPVIHTVINSGSIQIAGDFSKEDAEKFVDVIHH</sequence>
<evidence type="ECO:0000313" key="2">
    <source>
        <dbReference type="EMBL" id="UOQ45489.1"/>
    </source>
</evidence>
<keyword evidence="3" id="KW-1185">Reference proteome</keyword>
<evidence type="ECO:0000259" key="1">
    <source>
        <dbReference type="Pfam" id="PF22599"/>
    </source>
</evidence>
<organism evidence="2 3">
    <name type="scientific">Halobacillus salinarum</name>
    <dbReference type="NCBI Taxonomy" id="2932257"/>
    <lineage>
        <taxon>Bacteria</taxon>
        <taxon>Bacillati</taxon>
        <taxon>Bacillota</taxon>
        <taxon>Bacilli</taxon>
        <taxon>Bacillales</taxon>
        <taxon>Bacillaceae</taxon>
        <taxon>Halobacillus</taxon>
    </lineage>
</organism>
<proteinExistence type="predicted"/>
<dbReference type="Gene3D" id="3.30.1360.200">
    <property type="match status" value="1"/>
</dbReference>
<accession>A0ABY4EM14</accession>
<dbReference type="Pfam" id="PF22599">
    <property type="entry name" value="SecDF_P1_head"/>
    <property type="match status" value="1"/>
</dbReference>
<evidence type="ECO:0000313" key="3">
    <source>
        <dbReference type="Proteomes" id="UP000831787"/>
    </source>
</evidence>
<feature type="domain" description="SecDF P1 head subdomain" evidence="1">
    <location>
        <begin position="36"/>
        <end position="117"/>
    </location>
</feature>
<dbReference type="RefSeq" id="WP_244712254.1">
    <property type="nucleotide sequence ID" value="NZ_CP095073.1"/>
</dbReference>
<dbReference type="InterPro" id="IPR054384">
    <property type="entry name" value="SecDF_P1_head"/>
</dbReference>
<gene>
    <name evidence="2" type="ORF">MUN89_05960</name>
</gene>
<dbReference type="Proteomes" id="UP000831787">
    <property type="component" value="Chromosome"/>
</dbReference>
<dbReference type="PROSITE" id="PS51257">
    <property type="entry name" value="PROKAR_LIPOPROTEIN"/>
    <property type="match status" value="1"/>
</dbReference>
<protein>
    <recommendedName>
        <fullName evidence="1">SecDF P1 head subdomain domain-containing protein</fullName>
    </recommendedName>
</protein>
<name>A0ABY4EM14_9BACI</name>